<dbReference type="PANTHER" id="PTHR10775:SF182">
    <property type="entry name" value="TRANSPOSON, EN_SPM-LIKE, TRANSPOSASE-ASSOCIATED DOMAIN PROTEIN-RELATED"/>
    <property type="match status" value="1"/>
</dbReference>
<dbReference type="AlphaFoldDB" id="A0AA38TKU2"/>
<sequence length="260" mass="29917">MGHRRSLSKSHPYRKLKSLFDGKTEHRLARQPSNGRTVYFRVKHLDIVFGKGCPTPPKNIWKNKSIFWDLPYWEYLNVRHCLNVMHIEKNVCDSLIGLLLNIPGKSKEGVKVRKDMVEMGIRSELAPVDNGKRTYLPPACYTLSKVKKTRFCQCLHGIKVSSGHYANIKKLVSMKDLKLLGMKSHDCHVLMTHMIPIAIRVIDPEVLDLWQQDIIMTLCQLEMYFPSSSATSYHRRPLLLFASSFSILVRSIPKIPKFTG</sequence>
<name>A0AA38TKU2_9ASTR</name>
<comment type="caution">
    <text evidence="1">The sequence shown here is derived from an EMBL/GenBank/DDBJ whole genome shotgun (WGS) entry which is preliminary data.</text>
</comment>
<evidence type="ECO:0000313" key="2">
    <source>
        <dbReference type="Proteomes" id="UP001172457"/>
    </source>
</evidence>
<gene>
    <name evidence="1" type="ORF">OSB04_011770</name>
</gene>
<proteinExistence type="predicted"/>
<reference evidence="1" key="1">
    <citation type="submission" date="2023-03" db="EMBL/GenBank/DDBJ databases">
        <title>Chromosome-scale reference genome and RAD-based genetic map of yellow starthistle (Centaurea solstitialis) reveal putative structural variation and QTLs associated with invader traits.</title>
        <authorList>
            <person name="Reatini B."/>
            <person name="Cang F.A."/>
            <person name="Jiang Q."/>
            <person name="Mckibben M.T.W."/>
            <person name="Barker M.S."/>
            <person name="Rieseberg L.H."/>
            <person name="Dlugosch K.M."/>
        </authorList>
    </citation>
    <scope>NUCLEOTIDE SEQUENCE</scope>
    <source>
        <strain evidence="1">CAN-66</strain>
        <tissue evidence="1">Leaf</tissue>
    </source>
</reference>
<protein>
    <submittedName>
        <fullName evidence="1">Uncharacterized protein</fullName>
    </submittedName>
</protein>
<dbReference type="EMBL" id="JARYMX010000003">
    <property type="protein sequence ID" value="KAJ9557156.1"/>
    <property type="molecule type" value="Genomic_DNA"/>
</dbReference>
<evidence type="ECO:0000313" key="1">
    <source>
        <dbReference type="EMBL" id="KAJ9557156.1"/>
    </source>
</evidence>
<dbReference type="PANTHER" id="PTHR10775">
    <property type="entry name" value="OS08G0208400 PROTEIN"/>
    <property type="match status" value="1"/>
</dbReference>
<keyword evidence="2" id="KW-1185">Reference proteome</keyword>
<organism evidence="1 2">
    <name type="scientific">Centaurea solstitialis</name>
    <name type="common">yellow star-thistle</name>
    <dbReference type="NCBI Taxonomy" id="347529"/>
    <lineage>
        <taxon>Eukaryota</taxon>
        <taxon>Viridiplantae</taxon>
        <taxon>Streptophyta</taxon>
        <taxon>Embryophyta</taxon>
        <taxon>Tracheophyta</taxon>
        <taxon>Spermatophyta</taxon>
        <taxon>Magnoliopsida</taxon>
        <taxon>eudicotyledons</taxon>
        <taxon>Gunneridae</taxon>
        <taxon>Pentapetalae</taxon>
        <taxon>asterids</taxon>
        <taxon>campanulids</taxon>
        <taxon>Asterales</taxon>
        <taxon>Asteraceae</taxon>
        <taxon>Carduoideae</taxon>
        <taxon>Cardueae</taxon>
        <taxon>Centaureinae</taxon>
        <taxon>Centaurea</taxon>
    </lineage>
</organism>
<dbReference type="Proteomes" id="UP001172457">
    <property type="component" value="Chromosome 3"/>
</dbReference>
<accession>A0AA38TKU2</accession>